<accession>A0A7N0UYE3</accession>
<dbReference type="AlphaFoldDB" id="A0A7N0UYE3"/>
<evidence type="ECO:0000313" key="4">
    <source>
        <dbReference type="Proteomes" id="UP000594263"/>
    </source>
</evidence>
<keyword evidence="4" id="KW-1185">Reference proteome</keyword>
<evidence type="ECO:0000256" key="2">
    <source>
        <dbReference type="SAM" id="MobiDB-lite"/>
    </source>
</evidence>
<keyword evidence="1" id="KW-0175">Coiled coil</keyword>
<dbReference type="Proteomes" id="UP000594263">
    <property type="component" value="Unplaced"/>
</dbReference>
<organism evidence="3 4">
    <name type="scientific">Kalanchoe fedtschenkoi</name>
    <name type="common">Lavender scallops</name>
    <name type="synonym">South American air plant</name>
    <dbReference type="NCBI Taxonomy" id="63787"/>
    <lineage>
        <taxon>Eukaryota</taxon>
        <taxon>Viridiplantae</taxon>
        <taxon>Streptophyta</taxon>
        <taxon>Embryophyta</taxon>
        <taxon>Tracheophyta</taxon>
        <taxon>Spermatophyta</taxon>
        <taxon>Magnoliopsida</taxon>
        <taxon>eudicotyledons</taxon>
        <taxon>Gunneridae</taxon>
        <taxon>Pentapetalae</taxon>
        <taxon>Saxifragales</taxon>
        <taxon>Crassulaceae</taxon>
        <taxon>Kalanchoe</taxon>
    </lineage>
</organism>
<name>A0A7N0UYE3_KALFE</name>
<dbReference type="Gramene" id="Kaladp0094s0032.1.v1.1">
    <property type="protein sequence ID" value="Kaladp0094s0032.1.v1.1"/>
    <property type="gene ID" value="Kaladp0094s0032.v1.1"/>
</dbReference>
<evidence type="ECO:0000313" key="3">
    <source>
        <dbReference type="EnsemblPlants" id="Kaladp0094s0032.1.v1.1"/>
    </source>
</evidence>
<feature type="coiled-coil region" evidence="1">
    <location>
        <begin position="114"/>
        <end position="204"/>
    </location>
</feature>
<protein>
    <submittedName>
        <fullName evidence="3">Uncharacterized protein</fullName>
    </submittedName>
</protein>
<feature type="region of interest" description="Disordered" evidence="2">
    <location>
        <begin position="52"/>
        <end position="72"/>
    </location>
</feature>
<dbReference type="EnsemblPlants" id="Kaladp0094s0032.1.v1.1">
    <property type="protein sequence ID" value="Kaladp0094s0032.1.v1.1"/>
    <property type="gene ID" value="Kaladp0094s0032.v1.1"/>
</dbReference>
<evidence type="ECO:0000256" key="1">
    <source>
        <dbReference type="SAM" id="Coils"/>
    </source>
</evidence>
<proteinExistence type="predicted"/>
<feature type="compositionally biased region" description="Polar residues" evidence="2">
    <location>
        <begin position="52"/>
        <end position="69"/>
    </location>
</feature>
<sequence length="254" mass="28832">MCKGIYKDVMLVLQNLFADNDSPTAKLLSCTTEVGESLFSTLETHFSLGTVGSDSSAENDSSVKQQFKSPSERLHHTVTHLAILEGEEYLSDGKSSGNSNYKCSGWRGDVGRWKEEVTSEFNNIKEKYQRLASEFHANHELLKASKERYHSLEKEFSLLKAEKDTLHRMASESSQELSKVVDQKDKAVKELITETQRRQELEKEIKQFTVAFASRQRSLHSFHTDFKSKIENLKAQNSALVPKSHGYRIKDLPG</sequence>
<reference evidence="3" key="1">
    <citation type="submission" date="2021-01" db="UniProtKB">
        <authorList>
            <consortium name="EnsemblPlants"/>
        </authorList>
    </citation>
    <scope>IDENTIFICATION</scope>
</reference>